<name>A0A1Y2D0D0_9FUNG</name>
<gene>
    <name evidence="2" type="ORF">BCR33DRAFT_324973</name>
</gene>
<keyword evidence="1" id="KW-1133">Transmembrane helix</keyword>
<evidence type="ECO:0000313" key="3">
    <source>
        <dbReference type="Proteomes" id="UP000193642"/>
    </source>
</evidence>
<comment type="caution">
    <text evidence="2">The sequence shown here is derived from an EMBL/GenBank/DDBJ whole genome shotgun (WGS) entry which is preliminary data.</text>
</comment>
<dbReference type="Proteomes" id="UP000193642">
    <property type="component" value="Unassembled WGS sequence"/>
</dbReference>
<evidence type="ECO:0000313" key="2">
    <source>
        <dbReference type="EMBL" id="ORY52657.1"/>
    </source>
</evidence>
<proteinExistence type="predicted"/>
<dbReference type="EMBL" id="MCGO01000003">
    <property type="protein sequence ID" value="ORY52657.1"/>
    <property type="molecule type" value="Genomic_DNA"/>
</dbReference>
<feature type="transmembrane region" description="Helical" evidence="1">
    <location>
        <begin position="31"/>
        <end position="50"/>
    </location>
</feature>
<keyword evidence="1" id="KW-0472">Membrane</keyword>
<protein>
    <recommendedName>
        <fullName evidence="4">G-protein coupled receptors family 1 profile domain-containing protein</fullName>
    </recommendedName>
</protein>
<reference evidence="2 3" key="1">
    <citation type="submission" date="2016-07" db="EMBL/GenBank/DDBJ databases">
        <title>Pervasive Adenine N6-methylation of Active Genes in Fungi.</title>
        <authorList>
            <consortium name="DOE Joint Genome Institute"/>
            <person name="Mondo S.J."/>
            <person name="Dannebaum R.O."/>
            <person name="Kuo R.C."/>
            <person name="Labutti K."/>
            <person name="Haridas S."/>
            <person name="Kuo A."/>
            <person name="Salamov A."/>
            <person name="Ahrendt S.R."/>
            <person name="Lipzen A."/>
            <person name="Sullivan W."/>
            <person name="Andreopoulos W.B."/>
            <person name="Clum A."/>
            <person name="Lindquist E."/>
            <person name="Daum C."/>
            <person name="Ramamoorthy G.K."/>
            <person name="Gryganskyi A."/>
            <person name="Culley D."/>
            <person name="Magnuson J.K."/>
            <person name="James T.Y."/>
            <person name="O'Malley M.A."/>
            <person name="Stajich J.E."/>
            <person name="Spatafora J.W."/>
            <person name="Visel A."/>
            <person name="Grigoriev I.V."/>
        </authorList>
    </citation>
    <scope>NUCLEOTIDE SEQUENCE [LARGE SCALE GENOMIC DNA]</scope>
    <source>
        <strain evidence="2 3">JEL800</strain>
    </source>
</reference>
<dbReference type="OrthoDB" id="10517233at2759"/>
<dbReference type="SUPFAM" id="SSF81321">
    <property type="entry name" value="Family A G protein-coupled receptor-like"/>
    <property type="match status" value="1"/>
</dbReference>
<sequence>MKLVSNNNEEWLYTIFNQTTMTNRLFIPVPVIYYSGILLNTLVLTAILRRKRDTLWTQMGKLMTCLILLFLVYSIGMAVLWTCYVFFDDQEWVSGGPVLQPILHRIYGGFR</sequence>
<evidence type="ECO:0000256" key="1">
    <source>
        <dbReference type="SAM" id="Phobius"/>
    </source>
</evidence>
<feature type="transmembrane region" description="Helical" evidence="1">
    <location>
        <begin position="62"/>
        <end position="87"/>
    </location>
</feature>
<keyword evidence="3" id="KW-1185">Reference proteome</keyword>
<organism evidence="2 3">
    <name type="scientific">Rhizoclosmatium globosum</name>
    <dbReference type="NCBI Taxonomy" id="329046"/>
    <lineage>
        <taxon>Eukaryota</taxon>
        <taxon>Fungi</taxon>
        <taxon>Fungi incertae sedis</taxon>
        <taxon>Chytridiomycota</taxon>
        <taxon>Chytridiomycota incertae sedis</taxon>
        <taxon>Chytridiomycetes</taxon>
        <taxon>Chytridiales</taxon>
        <taxon>Chytriomycetaceae</taxon>
        <taxon>Rhizoclosmatium</taxon>
    </lineage>
</organism>
<keyword evidence="1" id="KW-0812">Transmembrane</keyword>
<evidence type="ECO:0008006" key="4">
    <source>
        <dbReference type="Google" id="ProtNLM"/>
    </source>
</evidence>
<dbReference type="AlphaFoldDB" id="A0A1Y2D0D0"/>
<accession>A0A1Y2D0D0</accession>